<feature type="region of interest" description="Disordered" evidence="6">
    <location>
        <begin position="1"/>
        <end position="22"/>
    </location>
</feature>
<dbReference type="GO" id="GO:0046930">
    <property type="term" value="C:pore complex"/>
    <property type="evidence" value="ECO:0007669"/>
    <property type="project" value="InterPro"/>
</dbReference>
<evidence type="ECO:0000256" key="5">
    <source>
        <dbReference type="ARBA" id="ARBA00023331"/>
    </source>
</evidence>
<evidence type="ECO:0000256" key="6">
    <source>
        <dbReference type="SAM" id="MobiDB-lite"/>
    </source>
</evidence>
<dbReference type="Gene3D" id="2.60.270.20">
    <property type="entry name" value="Cytolysin/lectin"/>
    <property type="match status" value="1"/>
</dbReference>
<evidence type="ECO:0000313" key="7">
    <source>
        <dbReference type="EMBL" id="TNN24241.1"/>
    </source>
</evidence>
<dbReference type="Pfam" id="PF06369">
    <property type="entry name" value="Anemone_cytotox"/>
    <property type="match status" value="1"/>
</dbReference>
<evidence type="ECO:0000256" key="4">
    <source>
        <dbReference type="ARBA" id="ARBA00023298"/>
    </source>
</evidence>
<dbReference type="EMBL" id="SRLO01015989">
    <property type="protein sequence ID" value="TNN24241.1"/>
    <property type="molecule type" value="Genomic_DNA"/>
</dbReference>
<protein>
    <recommendedName>
        <fullName evidence="9">DELTA-sagatoxin-Srs1a</fullName>
    </recommendedName>
</protein>
<sequence length="151" mass="17065">MKHEYNYNGDCDSPPQPTVRPQQTEVCSFSRTSGEYTGVKGLLTYDLFKRQCGSAKEMVVIMFSVPFDRIQDKNCLAIGIYADDKECDEALYKEMYNDDPKSDSEKHGFASQEADGCIVIFKGRRFHIKATMSPVGGSVLKVEVWDKPQDD</sequence>
<dbReference type="AlphaFoldDB" id="A0A4Z2E655"/>
<dbReference type="GO" id="GO:0042151">
    <property type="term" value="C:nematocyst"/>
    <property type="evidence" value="ECO:0007669"/>
    <property type="project" value="UniProtKB-SubCell"/>
</dbReference>
<dbReference type="PANTHER" id="PTHR40388:SF2">
    <property type="entry name" value="ACTINOPORIN-LIKE PROTEIN"/>
    <property type="match status" value="1"/>
</dbReference>
<dbReference type="GO" id="GO:0051715">
    <property type="term" value="P:cytolysis in another organism"/>
    <property type="evidence" value="ECO:0007669"/>
    <property type="project" value="InterPro"/>
</dbReference>
<dbReference type="InterPro" id="IPR009104">
    <property type="entry name" value="Anemon_actinoporin-like"/>
</dbReference>
<comment type="subcellular location">
    <subcellularLocation>
        <location evidence="2">Nematocyst</location>
    </subcellularLocation>
    <subcellularLocation>
        <location evidence="1">Target cell membrane</location>
    </subcellularLocation>
</comment>
<dbReference type="GO" id="GO:0015267">
    <property type="term" value="F:channel activity"/>
    <property type="evidence" value="ECO:0007669"/>
    <property type="project" value="InterPro"/>
</dbReference>
<dbReference type="GO" id="GO:0044218">
    <property type="term" value="C:other organism cell membrane"/>
    <property type="evidence" value="ECO:0007669"/>
    <property type="project" value="UniProtKB-KW"/>
</dbReference>
<dbReference type="GO" id="GO:0046931">
    <property type="term" value="P:pore complex assembly"/>
    <property type="evidence" value="ECO:0007669"/>
    <property type="project" value="InterPro"/>
</dbReference>
<keyword evidence="4" id="KW-1053">Target membrane</keyword>
<dbReference type="SUPFAM" id="SSF63724">
    <property type="entry name" value="Cytolysin/lectin"/>
    <property type="match status" value="1"/>
</dbReference>
<gene>
    <name evidence="7" type="ORF">EYF80_065636</name>
</gene>
<evidence type="ECO:0008006" key="9">
    <source>
        <dbReference type="Google" id="ProtNLM"/>
    </source>
</evidence>
<accession>A0A4Z2E655</accession>
<comment type="caution">
    <text evidence="7">The sequence shown here is derived from an EMBL/GenBank/DDBJ whole genome shotgun (WGS) entry which is preliminary data.</text>
</comment>
<proteinExistence type="predicted"/>
<keyword evidence="3" id="KW-1052">Target cell membrane</keyword>
<keyword evidence="4" id="KW-0472">Membrane</keyword>
<evidence type="ECO:0000313" key="8">
    <source>
        <dbReference type="Proteomes" id="UP000314294"/>
    </source>
</evidence>
<dbReference type="OrthoDB" id="2304600at2759"/>
<evidence type="ECO:0000256" key="2">
    <source>
        <dbReference type="ARBA" id="ARBA00004532"/>
    </source>
</evidence>
<evidence type="ECO:0000256" key="3">
    <source>
        <dbReference type="ARBA" id="ARBA00022537"/>
    </source>
</evidence>
<evidence type="ECO:0000256" key="1">
    <source>
        <dbReference type="ARBA" id="ARBA00004175"/>
    </source>
</evidence>
<reference evidence="7 8" key="1">
    <citation type="submission" date="2019-03" db="EMBL/GenBank/DDBJ databases">
        <title>First draft genome of Liparis tanakae, snailfish: a comprehensive survey of snailfish specific genes.</title>
        <authorList>
            <person name="Kim W."/>
            <person name="Song I."/>
            <person name="Jeong J.-H."/>
            <person name="Kim D."/>
            <person name="Kim S."/>
            <person name="Ryu S."/>
            <person name="Song J.Y."/>
            <person name="Lee S.K."/>
        </authorList>
    </citation>
    <scope>NUCLEOTIDE SEQUENCE [LARGE SCALE GENOMIC DNA]</scope>
    <source>
        <tissue evidence="7">Muscle</tissue>
    </source>
</reference>
<dbReference type="InterPro" id="IPR050677">
    <property type="entry name" value="Actinoporin_PFT"/>
</dbReference>
<keyword evidence="8" id="KW-1185">Reference proteome</keyword>
<dbReference type="Proteomes" id="UP000314294">
    <property type="component" value="Unassembled WGS sequence"/>
</dbReference>
<dbReference type="PANTHER" id="PTHR40388">
    <property type="entry name" value="BRYOPORIN"/>
    <property type="match status" value="1"/>
</dbReference>
<organism evidence="7 8">
    <name type="scientific">Liparis tanakae</name>
    <name type="common">Tanaka's snailfish</name>
    <dbReference type="NCBI Taxonomy" id="230148"/>
    <lineage>
        <taxon>Eukaryota</taxon>
        <taxon>Metazoa</taxon>
        <taxon>Chordata</taxon>
        <taxon>Craniata</taxon>
        <taxon>Vertebrata</taxon>
        <taxon>Euteleostomi</taxon>
        <taxon>Actinopterygii</taxon>
        <taxon>Neopterygii</taxon>
        <taxon>Teleostei</taxon>
        <taxon>Neoteleostei</taxon>
        <taxon>Acanthomorphata</taxon>
        <taxon>Eupercaria</taxon>
        <taxon>Perciformes</taxon>
        <taxon>Cottioidei</taxon>
        <taxon>Cottales</taxon>
        <taxon>Liparidae</taxon>
        <taxon>Liparis</taxon>
    </lineage>
</organism>
<dbReference type="InterPro" id="IPR015926">
    <property type="entry name" value="Cytolysin/lectin"/>
</dbReference>
<name>A0A4Z2E655_9TELE</name>
<keyword evidence="5" id="KW-0166">Nematocyst</keyword>
<dbReference type="GO" id="GO:0006812">
    <property type="term" value="P:monoatomic cation transport"/>
    <property type="evidence" value="ECO:0007669"/>
    <property type="project" value="InterPro"/>
</dbReference>